<dbReference type="SUPFAM" id="SSF101874">
    <property type="entry name" value="YceI-like"/>
    <property type="match status" value="1"/>
</dbReference>
<sequence length="179" mass="19373">MTTTINAGGELTGDYVLDPTRTRIGFIGRAMLLAKVRGHFDDFQGSAHLDGDEPSRSDVRLVIQSHSVQTHNTKRDDHLRSGDFLAVDEHPAILFASTGVERITGTDFRVTGDLTLRGVTGPVTVELRLTDAESDAPGGSRVGFTGRAVIDRTHWGISWGRGMVGRKVMLEFAVAATRA</sequence>
<evidence type="ECO:0000313" key="3">
    <source>
        <dbReference type="EMBL" id="MCI3245628.1"/>
    </source>
</evidence>
<organism evidence="3 4">
    <name type="scientific">Streptomyces spinosisporus</name>
    <dbReference type="NCBI Taxonomy" id="2927582"/>
    <lineage>
        <taxon>Bacteria</taxon>
        <taxon>Bacillati</taxon>
        <taxon>Actinomycetota</taxon>
        <taxon>Actinomycetes</taxon>
        <taxon>Kitasatosporales</taxon>
        <taxon>Streptomycetaceae</taxon>
        <taxon>Streptomyces</taxon>
    </lineage>
</organism>
<dbReference type="PANTHER" id="PTHR34406:SF1">
    <property type="entry name" value="PROTEIN YCEI"/>
    <property type="match status" value="1"/>
</dbReference>
<keyword evidence="4" id="KW-1185">Reference proteome</keyword>
<dbReference type="InterPro" id="IPR007372">
    <property type="entry name" value="Lipid/polyisoprenoid-bd_YceI"/>
</dbReference>
<dbReference type="PANTHER" id="PTHR34406">
    <property type="entry name" value="PROTEIN YCEI"/>
    <property type="match status" value="1"/>
</dbReference>
<name>A0ABS9XU78_9ACTN</name>
<dbReference type="InterPro" id="IPR036761">
    <property type="entry name" value="TTHA0802/YceI-like_sf"/>
</dbReference>
<evidence type="ECO:0000259" key="2">
    <source>
        <dbReference type="SMART" id="SM00867"/>
    </source>
</evidence>
<gene>
    <name evidence="3" type="ORF">MQN93_38565</name>
</gene>
<dbReference type="Proteomes" id="UP001165270">
    <property type="component" value="Unassembled WGS sequence"/>
</dbReference>
<proteinExistence type="inferred from homology"/>
<comment type="similarity">
    <text evidence="1">Belongs to the UPF0312 family.</text>
</comment>
<reference evidence="3" key="1">
    <citation type="submission" date="2022-03" db="EMBL/GenBank/DDBJ databases">
        <title>Streptomyces 7R015 and 7R016 isolated from Barleria lupulina in Thailand.</title>
        <authorList>
            <person name="Kanchanasin P."/>
            <person name="Phongsopitanun W."/>
            <person name="Tanasupawat S."/>
        </authorList>
    </citation>
    <scope>NUCLEOTIDE SEQUENCE</scope>
    <source>
        <strain evidence="3">7R016</strain>
    </source>
</reference>
<evidence type="ECO:0000256" key="1">
    <source>
        <dbReference type="ARBA" id="ARBA00008812"/>
    </source>
</evidence>
<protein>
    <submittedName>
        <fullName evidence="3">YceI family protein</fullName>
    </submittedName>
</protein>
<dbReference type="SMART" id="SM00867">
    <property type="entry name" value="YceI"/>
    <property type="match status" value="1"/>
</dbReference>
<comment type="caution">
    <text evidence="3">The sequence shown here is derived from an EMBL/GenBank/DDBJ whole genome shotgun (WGS) entry which is preliminary data.</text>
</comment>
<accession>A0ABS9XU78</accession>
<dbReference type="Pfam" id="PF04264">
    <property type="entry name" value="YceI"/>
    <property type="match status" value="1"/>
</dbReference>
<dbReference type="Gene3D" id="2.40.128.110">
    <property type="entry name" value="Lipid/polyisoprenoid-binding, YceI-like"/>
    <property type="match status" value="1"/>
</dbReference>
<dbReference type="EMBL" id="JALDAX010000023">
    <property type="protein sequence ID" value="MCI3245628.1"/>
    <property type="molecule type" value="Genomic_DNA"/>
</dbReference>
<dbReference type="RefSeq" id="WP_242713141.1">
    <property type="nucleotide sequence ID" value="NZ_JALDAX010000023.1"/>
</dbReference>
<evidence type="ECO:0000313" key="4">
    <source>
        <dbReference type="Proteomes" id="UP001165270"/>
    </source>
</evidence>
<feature type="domain" description="Lipid/polyisoprenoid-binding YceI-like" evidence="2">
    <location>
        <begin position="14"/>
        <end position="177"/>
    </location>
</feature>